<evidence type="ECO:0000313" key="2">
    <source>
        <dbReference type="Proteomes" id="UP001234202"/>
    </source>
</evidence>
<comment type="caution">
    <text evidence="1">The sequence shown here is derived from an EMBL/GenBank/DDBJ whole genome shotgun (WGS) entry which is preliminary data.</text>
</comment>
<keyword evidence="2" id="KW-1185">Reference proteome</keyword>
<organism evidence="1 2">
    <name type="scientific">Naganishia onofrii</name>
    <dbReference type="NCBI Taxonomy" id="1851511"/>
    <lineage>
        <taxon>Eukaryota</taxon>
        <taxon>Fungi</taxon>
        <taxon>Dikarya</taxon>
        <taxon>Basidiomycota</taxon>
        <taxon>Agaricomycotina</taxon>
        <taxon>Tremellomycetes</taxon>
        <taxon>Filobasidiales</taxon>
        <taxon>Filobasidiaceae</taxon>
        <taxon>Naganishia</taxon>
    </lineage>
</organism>
<protein>
    <submittedName>
        <fullName evidence="1">Uncharacterized protein</fullName>
    </submittedName>
</protein>
<evidence type="ECO:0000313" key="1">
    <source>
        <dbReference type="EMBL" id="KAJ9118483.1"/>
    </source>
</evidence>
<name>A0ACC2X3Y6_9TREE</name>
<dbReference type="Proteomes" id="UP001234202">
    <property type="component" value="Unassembled WGS sequence"/>
</dbReference>
<reference evidence="1" key="1">
    <citation type="submission" date="2023-04" db="EMBL/GenBank/DDBJ databases">
        <title>Draft Genome sequencing of Naganishia species isolated from polar environments using Oxford Nanopore Technology.</title>
        <authorList>
            <person name="Leo P."/>
            <person name="Venkateswaran K."/>
        </authorList>
    </citation>
    <scope>NUCLEOTIDE SEQUENCE</scope>
    <source>
        <strain evidence="1">DBVPG 5303</strain>
    </source>
</reference>
<dbReference type="EMBL" id="JASBWV010000028">
    <property type="protein sequence ID" value="KAJ9118483.1"/>
    <property type="molecule type" value="Genomic_DNA"/>
</dbReference>
<accession>A0ACC2X3Y6</accession>
<sequence length="213" mass="22989">MVSRYRLLAQAAFWGFGQGKSRKRGLYTEGRLNAIFAYTAMPTPQTPLSDSQDSQIAASPVVSGGFSVSSGLSMQSTPVGMLWYKNTHRDEFALYPSDKRDATGWQELSAAANSLMILYPAFLPQAIFGAEPQNFSPGNFGSTFEDGLAWDTALSAVTATSPAIRETTINTPTNGPLTQTGLDMTLFPLSPEPFKIWVPLKINHDNLGDSGVA</sequence>
<gene>
    <name evidence="1" type="ORF">QFC24_006131</name>
</gene>
<proteinExistence type="predicted"/>